<keyword evidence="1" id="KW-0472">Membrane</keyword>
<dbReference type="AlphaFoldDB" id="A0A7W9ZIV0"/>
<keyword evidence="1" id="KW-1133">Transmembrane helix</keyword>
<reference evidence="2 3" key="1">
    <citation type="submission" date="2020-08" db="EMBL/GenBank/DDBJ databases">
        <title>Genomic Encyclopedia of Type Strains, Phase IV (KMG-IV): sequencing the most valuable type-strain genomes for metagenomic binning, comparative biology and taxonomic classification.</title>
        <authorList>
            <person name="Goeker M."/>
        </authorList>
    </citation>
    <scope>NUCLEOTIDE SEQUENCE [LARGE SCALE GENOMIC DNA]</scope>
    <source>
        <strain evidence="2 3">DSM 11590</strain>
    </source>
</reference>
<feature type="transmembrane region" description="Helical" evidence="1">
    <location>
        <begin position="39"/>
        <end position="57"/>
    </location>
</feature>
<keyword evidence="1" id="KW-0812">Transmembrane</keyword>
<gene>
    <name evidence="2" type="ORF">FHS48_003751</name>
</gene>
<protein>
    <submittedName>
        <fullName evidence="2">Uncharacterized protein</fullName>
    </submittedName>
</protein>
<dbReference type="Proteomes" id="UP000544872">
    <property type="component" value="Unassembled WGS sequence"/>
</dbReference>
<sequence>MAAWVTPRFWRSRRTLGPANIFLSAISLADLQNSQKHCWSSQCIDIATFFIVLAIAVRRRNVKIVYAIATVKGSMSWMISR</sequence>
<evidence type="ECO:0000313" key="3">
    <source>
        <dbReference type="Proteomes" id="UP000544872"/>
    </source>
</evidence>
<proteinExistence type="predicted"/>
<evidence type="ECO:0000313" key="2">
    <source>
        <dbReference type="EMBL" id="MBB6212301.1"/>
    </source>
</evidence>
<keyword evidence="3" id="KW-1185">Reference proteome</keyword>
<organism evidence="2 3">
    <name type="scientific">Novispirillum itersonii</name>
    <name type="common">Aquaspirillum itersonii</name>
    <dbReference type="NCBI Taxonomy" id="189"/>
    <lineage>
        <taxon>Bacteria</taxon>
        <taxon>Pseudomonadati</taxon>
        <taxon>Pseudomonadota</taxon>
        <taxon>Alphaproteobacteria</taxon>
        <taxon>Rhodospirillales</taxon>
        <taxon>Novispirillaceae</taxon>
        <taxon>Novispirillum</taxon>
    </lineage>
</organism>
<evidence type="ECO:0000256" key="1">
    <source>
        <dbReference type="SAM" id="Phobius"/>
    </source>
</evidence>
<dbReference type="RefSeq" id="WP_184266070.1">
    <property type="nucleotide sequence ID" value="NZ_JACIIX010000020.1"/>
</dbReference>
<dbReference type="EMBL" id="JACIIX010000020">
    <property type="protein sequence ID" value="MBB6212301.1"/>
    <property type="molecule type" value="Genomic_DNA"/>
</dbReference>
<comment type="caution">
    <text evidence="2">The sequence shown here is derived from an EMBL/GenBank/DDBJ whole genome shotgun (WGS) entry which is preliminary data.</text>
</comment>
<name>A0A7W9ZIV0_NOVIT</name>
<accession>A0A7W9ZIV0</accession>